<name>A0A1H8D7G4_9BACI</name>
<dbReference type="Proteomes" id="UP000198553">
    <property type="component" value="Unassembled WGS sequence"/>
</dbReference>
<dbReference type="Gene3D" id="1.10.10.630">
    <property type="entry name" value="DnaD domain-like"/>
    <property type="match status" value="1"/>
</dbReference>
<dbReference type="PANTHER" id="PTHR37293">
    <property type="entry name" value="PHAGE REPLICATION PROTEIN-RELATED"/>
    <property type="match status" value="1"/>
</dbReference>
<organism evidence="3 4">
    <name type="scientific">Mesobacillus persicus</name>
    <dbReference type="NCBI Taxonomy" id="930146"/>
    <lineage>
        <taxon>Bacteria</taxon>
        <taxon>Bacillati</taxon>
        <taxon>Bacillota</taxon>
        <taxon>Bacilli</taxon>
        <taxon>Bacillales</taxon>
        <taxon>Bacillaceae</taxon>
        <taxon>Mesobacillus</taxon>
    </lineage>
</organism>
<evidence type="ECO:0000313" key="4">
    <source>
        <dbReference type="Proteomes" id="UP000198553"/>
    </source>
</evidence>
<dbReference type="PANTHER" id="PTHR37293:SF5">
    <property type="entry name" value="DNA REPLICATION PROTEIN"/>
    <property type="match status" value="1"/>
</dbReference>
<feature type="domain" description="DnaB/C C-terminal" evidence="2">
    <location>
        <begin position="170"/>
        <end position="240"/>
    </location>
</feature>
<protein>
    <submittedName>
        <fullName evidence="3">DnaD and phage-associated domain-containing protein</fullName>
    </submittedName>
</protein>
<dbReference type="EMBL" id="FOBW01000008">
    <property type="protein sequence ID" value="SEN02417.1"/>
    <property type="molecule type" value="Genomic_DNA"/>
</dbReference>
<accession>A0A1H8D7G4</accession>
<evidence type="ECO:0000259" key="2">
    <source>
        <dbReference type="Pfam" id="PF07261"/>
    </source>
</evidence>
<proteinExistence type="inferred from homology"/>
<evidence type="ECO:0000313" key="3">
    <source>
        <dbReference type="EMBL" id="SEN02417.1"/>
    </source>
</evidence>
<dbReference type="InterPro" id="IPR053162">
    <property type="entry name" value="DnaD"/>
</dbReference>
<dbReference type="SUPFAM" id="SSF158499">
    <property type="entry name" value="DnaD domain-like"/>
    <property type="match status" value="1"/>
</dbReference>
<dbReference type="AlphaFoldDB" id="A0A1H8D7G4"/>
<evidence type="ECO:0000256" key="1">
    <source>
        <dbReference type="ARBA" id="ARBA00093462"/>
    </source>
</evidence>
<gene>
    <name evidence="3" type="ORF">SAMN05192533_10883</name>
</gene>
<reference evidence="4" key="1">
    <citation type="submission" date="2016-10" db="EMBL/GenBank/DDBJ databases">
        <authorList>
            <person name="Varghese N."/>
            <person name="Submissions S."/>
        </authorList>
    </citation>
    <scope>NUCLEOTIDE SEQUENCE [LARGE SCALE GENOMIC DNA]</scope>
    <source>
        <strain evidence="4">B48,IBRC-M 10115,DSM 25386,CECT 8001</strain>
    </source>
</reference>
<keyword evidence="4" id="KW-1185">Reference proteome</keyword>
<sequence length="279" mass="32449">MSRLLCNETPMLVLPKLATRIGLNETIFLQQLFYWLNESKHTHDGHHWVYNTYEGWKVQFPFWSISTIRRIISKLEQEKLILSGNFNRLKLDKTKWYRINYEALEAINGEGFRSSVVQNEEEVSVRNVQDESYEDSNCPAEETMLSTPLPEITSEKEEVKEMRTDGENPFRFFEQNGFGTIGAYISEKILRWCEDLSEELVIEAMKQAVENGSRNWKYIEAILRDWAGKGYQTVNEVHAAQLAFTERLPKKRKQSCESTGRSIPSLFKLDLCAGEDEEG</sequence>
<comment type="similarity">
    <text evidence="1">Belongs to the DnaB/DnaD family.</text>
</comment>
<dbReference type="InterPro" id="IPR034829">
    <property type="entry name" value="DnaD-like_sf"/>
</dbReference>
<dbReference type="OrthoDB" id="1258529at2"/>
<dbReference type="RefSeq" id="WP_090745860.1">
    <property type="nucleotide sequence ID" value="NZ_FOBW01000008.1"/>
</dbReference>
<dbReference type="STRING" id="930146.SAMN05192533_10883"/>
<dbReference type="NCBIfam" id="TIGR01446">
    <property type="entry name" value="DnaD_dom"/>
    <property type="match status" value="1"/>
</dbReference>
<dbReference type="Pfam" id="PF07261">
    <property type="entry name" value="DnaB_2"/>
    <property type="match status" value="1"/>
</dbReference>
<dbReference type="InterPro" id="IPR006343">
    <property type="entry name" value="DnaB/C_C"/>
</dbReference>